<reference evidence="4" key="1">
    <citation type="submission" date="2022-11" db="UniProtKB">
        <authorList>
            <consortium name="WormBaseParasite"/>
        </authorList>
    </citation>
    <scope>IDENTIFICATION</scope>
</reference>
<evidence type="ECO:0000256" key="2">
    <source>
        <dbReference type="SAM" id="Phobius"/>
    </source>
</evidence>
<accession>A0A915IWT0</accession>
<keyword evidence="2" id="KW-1133">Transmembrane helix</keyword>
<dbReference type="AlphaFoldDB" id="A0A915IWT0"/>
<feature type="compositionally biased region" description="Low complexity" evidence="1">
    <location>
        <begin position="10"/>
        <end position="21"/>
    </location>
</feature>
<feature type="region of interest" description="Disordered" evidence="1">
    <location>
        <begin position="1"/>
        <end position="28"/>
    </location>
</feature>
<keyword evidence="2" id="KW-0472">Membrane</keyword>
<evidence type="ECO:0000313" key="3">
    <source>
        <dbReference type="Proteomes" id="UP000887565"/>
    </source>
</evidence>
<evidence type="ECO:0000256" key="1">
    <source>
        <dbReference type="SAM" id="MobiDB-lite"/>
    </source>
</evidence>
<name>A0A915IWT0_ROMCU</name>
<feature type="transmembrane region" description="Helical" evidence="2">
    <location>
        <begin position="110"/>
        <end position="130"/>
    </location>
</feature>
<keyword evidence="2" id="KW-0812">Transmembrane</keyword>
<keyword evidence="3" id="KW-1185">Reference proteome</keyword>
<organism evidence="3 4">
    <name type="scientific">Romanomermis culicivorax</name>
    <name type="common">Nematode worm</name>
    <dbReference type="NCBI Taxonomy" id="13658"/>
    <lineage>
        <taxon>Eukaryota</taxon>
        <taxon>Metazoa</taxon>
        <taxon>Ecdysozoa</taxon>
        <taxon>Nematoda</taxon>
        <taxon>Enoplea</taxon>
        <taxon>Dorylaimia</taxon>
        <taxon>Mermithida</taxon>
        <taxon>Mermithoidea</taxon>
        <taxon>Mermithidae</taxon>
        <taxon>Romanomermis</taxon>
    </lineage>
</organism>
<sequence>MKARVSTQNSSPAASTMAASSSKKDVPLGINTGRKQSLWAKKVVSFHHGDRTLAVPAPNIGNDTNLENGSNGHHSIHHQSMTRQLAFEQNLQVKKKKNGNFYNDSYANTLAKICTVVVFVVTGILALMAISRSGFYAKNGNSQGQITEDRAKFSYLQR</sequence>
<dbReference type="Proteomes" id="UP000887565">
    <property type="component" value="Unplaced"/>
</dbReference>
<proteinExistence type="predicted"/>
<protein>
    <submittedName>
        <fullName evidence="4">Uncharacterized protein</fullName>
    </submittedName>
</protein>
<evidence type="ECO:0000313" key="4">
    <source>
        <dbReference type="WBParaSite" id="nRc.2.0.1.t17865-RA"/>
    </source>
</evidence>
<dbReference type="WBParaSite" id="nRc.2.0.1.t17865-RA">
    <property type="protein sequence ID" value="nRc.2.0.1.t17865-RA"/>
    <property type="gene ID" value="nRc.2.0.1.g17865"/>
</dbReference>